<evidence type="ECO:0000313" key="8">
    <source>
        <dbReference type="Proteomes" id="UP000198510"/>
    </source>
</evidence>
<feature type="domain" description="Fumarate lyase N-terminal" evidence="6">
    <location>
        <begin position="11"/>
        <end position="295"/>
    </location>
</feature>
<dbReference type="GO" id="GO:0042450">
    <property type="term" value="P:L-arginine biosynthetic process via ornithine"/>
    <property type="evidence" value="ECO:0007669"/>
    <property type="project" value="UniProtKB-UniRule"/>
</dbReference>
<dbReference type="EC" id="4.3.2.1" evidence="3 5"/>
<dbReference type="PRINTS" id="PR00149">
    <property type="entry name" value="FUMRATELYASE"/>
</dbReference>
<evidence type="ECO:0000256" key="4">
    <source>
        <dbReference type="ARBA" id="ARBA00022571"/>
    </source>
</evidence>
<accession>A0A1G9T3U0</accession>
<comment type="catalytic activity">
    <reaction evidence="1 5">
        <text>2-(N(omega)-L-arginino)succinate = fumarate + L-arginine</text>
        <dbReference type="Rhea" id="RHEA:24020"/>
        <dbReference type="ChEBI" id="CHEBI:29806"/>
        <dbReference type="ChEBI" id="CHEBI:32682"/>
        <dbReference type="ChEBI" id="CHEBI:57472"/>
        <dbReference type="EC" id="4.3.2.1"/>
    </reaction>
</comment>
<keyword evidence="5" id="KW-0963">Cytoplasm</keyword>
<dbReference type="UniPathway" id="UPA00068">
    <property type="reaction ID" value="UER00114"/>
</dbReference>
<comment type="subcellular location">
    <subcellularLocation>
        <location evidence="5">Cytoplasm</location>
    </subcellularLocation>
</comment>
<dbReference type="InterPro" id="IPR000362">
    <property type="entry name" value="Fumarate_lyase_fam"/>
</dbReference>
<dbReference type="Gene3D" id="1.10.275.10">
    <property type="entry name" value="Fumarase/aspartase (N-terminal domain)"/>
    <property type="match status" value="1"/>
</dbReference>
<dbReference type="EMBL" id="FNFO01000013">
    <property type="protein sequence ID" value="SDM42320.1"/>
    <property type="molecule type" value="Genomic_DNA"/>
</dbReference>
<dbReference type="InterPro" id="IPR022761">
    <property type="entry name" value="Fumarate_lyase_N"/>
</dbReference>
<dbReference type="InterPro" id="IPR020557">
    <property type="entry name" value="Fumarate_lyase_CS"/>
</dbReference>
<dbReference type="Proteomes" id="UP000198510">
    <property type="component" value="Unassembled WGS sequence"/>
</dbReference>
<dbReference type="NCBIfam" id="TIGR00838">
    <property type="entry name" value="argH"/>
    <property type="match status" value="1"/>
</dbReference>
<dbReference type="AlphaFoldDB" id="A0A1G9T3U0"/>
<reference evidence="7 8" key="1">
    <citation type="submission" date="2016-10" db="EMBL/GenBank/DDBJ databases">
        <authorList>
            <person name="de Groot N.N."/>
        </authorList>
    </citation>
    <scope>NUCLEOTIDE SEQUENCE [LARGE SCALE GENOMIC DNA]</scope>
    <source>
        <strain evidence="7 8">DSM 25186</strain>
    </source>
</reference>
<protein>
    <recommendedName>
        <fullName evidence="3 5">Argininosuccinate lyase</fullName>
        <shortName evidence="5">ASAL</shortName>
        <ecNumber evidence="3 5">4.3.2.1</ecNumber>
    </recommendedName>
    <alternativeName>
        <fullName evidence="5">Arginosuccinase</fullName>
    </alternativeName>
</protein>
<gene>
    <name evidence="5" type="primary">argH</name>
    <name evidence="7" type="ORF">SAMN05421823_11378</name>
</gene>
<dbReference type="HAMAP" id="MF_00006">
    <property type="entry name" value="Arg_succ_lyase"/>
    <property type="match status" value="1"/>
</dbReference>
<dbReference type="Gene3D" id="1.10.40.30">
    <property type="entry name" value="Fumarase/aspartase (C-terminal domain)"/>
    <property type="match status" value="1"/>
</dbReference>
<dbReference type="GO" id="GO:0005829">
    <property type="term" value="C:cytosol"/>
    <property type="evidence" value="ECO:0007669"/>
    <property type="project" value="TreeGrafter"/>
</dbReference>
<dbReference type="CDD" id="cd01359">
    <property type="entry name" value="Argininosuccinate_lyase"/>
    <property type="match status" value="1"/>
</dbReference>
<dbReference type="InterPro" id="IPR008948">
    <property type="entry name" value="L-Aspartase-like"/>
</dbReference>
<evidence type="ECO:0000313" key="7">
    <source>
        <dbReference type="EMBL" id="SDM42320.1"/>
    </source>
</evidence>
<comment type="pathway">
    <text evidence="2 5">Amino-acid biosynthesis; L-arginine biosynthesis; L-arginine from L-ornithine and carbamoyl phosphate: step 3/3.</text>
</comment>
<dbReference type="STRING" id="1075417.SAMN05421823_11378"/>
<evidence type="ECO:0000256" key="2">
    <source>
        <dbReference type="ARBA" id="ARBA00004941"/>
    </source>
</evidence>
<keyword evidence="8" id="KW-1185">Reference proteome</keyword>
<proteinExistence type="inferred from homology"/>
<keyword evidence="5 7" id="KW-0456">Lyase</keyword>
<dbReference type="InterPro" id="IPR024083">
    <property type="entry name" value="Fumarase/histidase_N"/>
</dbReference>
<dbReference type="PROSITE" id="PS00163">
    <property type="entry name" value="FUMARATE_LYASES"/>
    <property type="match status" value="1"/>
</dbReference>
<evidence type="ECO:0000256" key="5">
    <source>
        <dbReference type="HAMAP-Rule" id="MF_00006"/>
    </source>
</evidence>
<keyword evidence="4 5" id="KW-0055">Arginine biosynthesis</keyword>
<dbReference type="OrthoDB" id="9769623at2"/>
<dbReference type="SUPFAM" id="SSF48557">
    <property type="entry name" value="L-aspartase-like"/>
    <property type="match status" value="1"/>
</dbReference>
<organism evidence="7 8">
    <name type="scientific">Catalinimonas alkaloidigena</name>
    <dbReference type="NCBI Taxonomy" id="1075417"/>
    <lineage>
        <taxon>Bacteria</taxon>
        <taxon>Pseudomonadati</taxon>
        <taxon>Bacteroidota</taxon>
        <taxon>Cytophagia</taxon>
        <taxon>Cytophagales</taxon>
        <taxon>Catalimonadaceae</taxon>
        <taxon>Catalinimonas</taxon>
    </lineage>
</organism>
<dbReference type="Pfam" id="PF00206">
    <property type="entry name" value="Lyase_1"/>
    <property type="match status" value="1"/>
</dbReference>
<dbReference type="PANTHER" id="PTHR43814">
    <property type="entry name" value="ARGININOSUCCINATE LYASE"/>
    <property type="match status" value="1"/>
</dbReference>
<name>A0A1G9T3U0_9BACT</name>
<evidence type="ECO:0000256" key="3">
    <source>
        <dbReference type="ARBA" id="ARBA00012338"/>
    </source>
</evidence>
<dbReference type="GO" id="GO:0004056">
    <property type="term" value="F:argininosuccinate lyase activity"/>
    <property type="evidence" value="ECO:0007669"/>
    <property type="project" value="UniProtKB-UniRule"/>
</dbReference>
<dbReference type="Gene3D" id="1.20.200.10">
    <property type="entry name" value="Fumarase/aspartase (Central domain)"/>
    <property type="match status" value="1"/>
</dbReference>
<comment type="similarity">
    <text evidence="5">Belongs to the lyase 1 family. Argininosuccinate lyase subfamily.</text>
</comment>
<evidence type="ECO:0000256" key="1">
    <source>
        <dbReference type="ARBA" id="ARBA00000985"/>
    </source>
</evidence>
<keyword evidence="5" id="KW-0028">Amino-acid biosynthesis</keyword>
<dbReference type="PRINTS" id="PR00145">
    <property type="entry name" value="ARGSUCLYASE"/>
</dbReference>
<dbReference type="InterPro" id="IPR009049">
    <property type="entry name" value="Argininosuccinate_lyase"/>
</dbReference>
<dbReference type="RefSeq" id="WP_089687556.1">
    <property type="nucleotide sequence ID" value="NZ_FNFO01000013.1"/>
</dbReference>
<dbReference type="PANTHER" id="PTHR43814:SF1">
    <property type="entry name" value="ARGININOSUCCINATE LYASE"/>
    <property type="match status" value="1"/>
</dbReference>
<sequence length="444" mass="50200">MKLWDKGTATHQAIEQFTVGRDREMDLYLAPWDVLGTLAHIRMLQSIGLLTQEELGTLTTELRAIHRNIEAGEFAIEEGIEDVHSQVELMLTRKLGDMGKKVHSGRSRNDQVLVDLKLFIRGELRHLVQDIRMLFNRLIILSEKHRQVLLPGYTHFQVAMPSSFGLWFGAYAESLTDDLQLLLAAYRINDQNPLGSAAGYGSSFPLNRQMTTDLLGFERLNWNVVYAQMGRGKVERTVAFALASLGGTLARLAMDATLYMSQNFGFISFPDELTTGSSIMPHKKNPDVWELIRARGNRLQALPNEIGMLTANLPSGYHRDLQLVKESFIPSFADARACLQMCDLMLENIRVRTDILDDDRYRYLFSVEEVNKEVLSGVPFRDAYKKVGQAIANGQFNPEKTVHHTHEGSIGNPGNDPIAAKMDALLHEFHFERSESAERRLLTE</sequence>
<evidence type="ECO:0000259" key="6">
    <source>
        <dbReference type="Pfam" id="PF00206"/>
    </source>
</evidence>